<comment type="similarity">
    <text evidence="3">Belongs to the UreF family.</text>
</comment>
<comment type="subunit">
    <text evidence="3">UreD, UreF and UreG form a complex that acts as a GTP-hydrolysis-dependent molecular chaperone, activating the urease apoprotein by helping to assemble the nickel containing metallocenter of UreC. The UreE protein probably delivers the nickel.</text>
</comment>
<keyword evidence="3" id="KW-0963">Cytoplasm</keyword>
<dbReference type="InterPro" id="IPR038277">
    <property type="entry name" value="UreF_sf"/>
</dbReference>
<keyword evidence="1 3" id="KW-0996">Nickel insertion</keyword>
<dbReference type="GO" id="GO:0016151">
    <property type="term" value="F:nickel cation binding"/>
    <property type="evidence" value="ECO:0007669"/>
    <property type="project" value="UniProtKB-UniRule"/>
</dbReference>
<organism evidence="4 5">
    <name type="scientific">Microbaculum marinum</name>
    <dbReference type="NCBI Taxonomy" id="1764581"/>
    <lineage>
        <taxon>Bacteria</taxon>
        <taxon>Pseudomonadati</taxon>
        <taxon>Pseudomonadota</taxon>
        <taxon>Alphaproteobacteria</taxon>
        <taxon>Hyphomicrobiales</taxon>
        <taxon>Tepidamorphaceae</taxon>
        <taxon>Microbaculum</taxon>
    </lineage>
</organism>
<evidence type="ECO:0000256" key="1">
    <source>
        <dbReference type="ARBA" id="ARBA00022988"/>
    </source>
</evidence>
<evidence type="ECO:0000256" key="3">
    <source>
        <dbReference type="HAMAP-Rule" id="MF_01385"/>
    </source>
</evidence>
<dbReference type="GO" id="GO:0005737">
    <property type="term" value="C:cytoplasm"/>
    <property type="evidence" value="ECO:0007669"/>
    <property type="project" value="UniProtKB-SubCell"/>
</dbReference>
<dbReference type="EMBL" id="JAZHOF010000009">
    <property type="protein sequence ID" value="MEJ8573943.1"/>
    <property type="molecule type" value="Genomic_DNA"/>
</dbReference>
<dbReference type="HAMAP" id="MF_01385">
    <property type="entry name" value="UreF"/>
    <property type="match status" value="1"/>
</dbReference>
<gene>
    <name evidence="3" type="primary">ureF</name>
    <name evidence="4" type="ORF">V3328_20820</name>
</gene>
<reference evidence="4 5" key="1">
    <citation type="submission" date="2024-02" db="EMBL/GenBank/DDBJ databases">
        <title>Genome analysis and characterization of Microbaculum marinisediminis sp. nov., isolated from marine sediment.</title>
        <authorList>
            <person name="Du Z.-J."/>
            <person name="Ye Y.-Q."/>
            <person name="Zhang Z.-R."/>
            <person name="Yuan S.-M."/>
            <person name="Zhang X.-Y."/>
        </authorList>
    </citation>
    <scope>NUCLEOTIDE SEQUENCE [LARGE SCALE GENOMIC DNA]</scope>
    <source>
        <strain evidence="4 5">SDUM1044001</strain>
    </source>
</reference>
<dbReference type="Proteomes" id="UP001378188">
    <property type="component" value="Unassembled WGS sequence"/>
</dbReference>
<evidence type="ECO:0000256" key="2">
    <source>
        <dbReference type="ARBA" id="ARBA00023186"/>
    </source>
</evidence>
<sequence length="257" mass="27119">MRPRTATNMPITTTAMAIIIMADITTGTEMADAGSDQGVLYRLLAWLSPSYPVGAYSHSHGLEWAVEAGEVREAAGLGDWVAQIVRYGSGRQDAILLAETWRAAVAGDDGRLAAVAELAAALAPSRERQVETVAQGRAFVLATDAAWPTGKDGFPEVAEMTYPVAVALAAARHDVPLGPVLTGYLHAFAANLVSAGVRLIPLGQTDGQRVIARLEADVADVAREALVAGPDDLGGCVLLADIASMRHETQYTRLFRT</sequence>
<dbReference type="PANTHER" id="PTHR33620">
    <property type="entry name" value="UREASE ACCESSORY PROTEIN F"/>
    <property type="match status" value="1"/>
</dbReference>
<keyword evidence="2 3" id="KW-0143">Chaperone</keyword>
<dbReference type="Pfam" id="PF01730">
    <property type="entry name" value="UreF"/>
    <property type="match status" value="1"/>
</dbReference>
<accession>A0AAW9RYF6</accession>
<proteinExistence type="inferred from homology"/>
<comment type="subcellular location">
    <subcellularLocation>
        <location evidence="3">Cytoplasm</location>
    </subcellularLocation>
</comment>
<comment type="function">
    <text evidence="3">Required for maturation of urease via the functional incorporation of the urease nickel metallocenter.</text>
</comment>
<keyword evidence="5" id="KW-1185">Reference proteome</keyword>
<name>A0AAW9RYF6_9HYPH</name>
<comment type="caution">
    <text evidence="4">The sequence shown here is derived from an EMBL/GenBank/DDBJ whole genome shotgun (WGS) entry which is preliminary data.</text>
</comment>
<dbReference type="PANTHER" id="PTHR33620:SF1">
    <property type="entry name" value="UREASE ACCESSORY PROTEIN F"/>
    <property type="match status" value="1"/>
</dbReference>
<dbReference type="AlphaFoldDB" id="A0AAW9RYF6"/>
<evidence type="ECO:0000313" key="5">
    <source>
        <dbReference type="Proteomes" id="UP001378188"/>
    </source>
</evidence>
<protein>
    <recommendedName>
        <fullName evidence="3">Urease accessory protein UreF</fullName>
    </recommendedName>
</protein>
<dbReference type="RefSeq" id="WP_340331638.1">
    <property type="nucleotide sequence ID" value="NZ_JAZHOF010000009.1"/>
</dbReference>
<dbReference type="InterPro" id="IPR002639">
    <property type="entry name" value="UreF"/>
</dbReference>
<dbReference type="Gene3D" id="1.10.4190.10">
    <property type="entry name" value="Urease accessory protein UreF"/>
    <property type="match status" value="1"/>
</dbReference>
<dbReference type="PIRSF" id="PIRSF009467">
    <property type="entry name" value="Ureas_acces_UreF"/>
    <property type="match status" value="1"/>
</dbReference>
<evidence type="ECO:0000313" key="4">
    <source>
        <dbReference type="EMBL" id="MEJ8573943.1"/>
    </source>
</evidence>